<sequence>IIKNNNIKSMLYSKVPVLLMINAQMKGCKAVSLTDVSFTSRAAITGFPTPS</sequence>
<organism evidence="1">
    <name type="scientific">Arion vulgaris</name>
    <dbReference type="NCBI Taxonomy" id="1028688"/>
    <lineage>
        <taxon>Eukaryota</taxon>
        <taxon>Metazoa</taxon>
        <taxon>Spiralia</taxon>
        <taxon>Lophotrochozoa</taxon>
        <taxon>Mollusca</taxon>
        <taxon>Gastropoda</taxon>
        <taxon>Heterobranchia</taxon>
        <taxon>Euthyneura</taxon>
        <taxon>Panpulmonata</taxon>
        <taxon>Eupulmonata</taxon>
        <taxon>Stylommatophora</taxon>
        <taxon>Helicina</taxon>
        <taxon>Arionoidea</taxon>
        <taxon>Arionidae</taxon>
        <taxon>Arion</taxon>
    </lineage>
</organism>
<dbReference type="AlphaFoldDB" id="A0A0B6Z7M0"/>
<name>A0A0B6Z7M0_9EUPU</name>
<evidence type="ECO:0000313" key="1">
    <source>
        <dbReference type="EMBL" id="CEK64614.1"/>
    </source>
</evidence>
<reference evidence="1" key="1">
    <citation type="submission" date="2014-12" db="EMBL/GenBank/DDBJ databases">
        <title>Insight into the proteome of Arion vulgaris.</title>
        <authorList>
            <person name="Aradska J."/>
            <person name="Bulat T."/>
            <person name="Smidak R."/>
            <person name="Sarate P."/>
            <person name="Gangsoo J."/>
            <person name="Sialana F."/>
            <person name="Bilban M."/>
            <person name="Lubec G."/>
        </authorList>
    </citation>
    <scope>NUCLEOTIDE SEQUENCE</scope>
    <source>
        <tissue evidence="1">Skin</tissue>
    </source>
</reference>
<accession>A0A0B6Z7M0</accession>
<dbReference type="EMBL" id="HACG01017749">
    <property type="protein sequence ID" value="CEK64614.1"/>
    <property type="molecule type" value="Transcribed_RNA"/>
</dbReference>
<feature type="non-terminal residue" evidence="1">
    <location>
        <position position="1"/>
    </location>
</feature>
<proteinExistence type="predicted"/>
<protein>
    <submittedName>
        <fullName evidence="1">Uncharacterized protein</fullName>
    </submittedName>
</protein>
<gene>
    <name evidence="1" type="primary">ORF52289</name>
</gene>